<dbReference type="Pfam" id="PF00106">
    <property type="entry name" value="adh_short"/>
    <property type="match status" value="1"/>
</dbReference>
<comment type="similarity">
    <text evidence="1">Belongs to the short-chain dehydrogenases/reductases (SDR) family.</text>
</comment>
<dbReference type="InterPro" id="IPR020904">
    <property type="entry name" value="Sc_DH/Rdtase_CS"/>
</dbReference>
<dbReference type="SUPFAM" id="SSF51735">
    <property type="entry name" value="NAD(P)-binding Rossmann-fold domains"/>
    <property type="match status" value="1"/>
</dbReference>
<dbReference type="PANTHER" id="PTHR43313:SF1">
    <property type="entry name" value="3BETA-HYDROXYSTEROID DEHYDROGENASE DHS-16"/>
    <property type="match status" value="1"/>
</dbReference>
<name>A0A6B2LD07_9EUKA</name>
<dbReference type="PRINTS" id="PR00080">
    <property type="entry name" value="SDRFAMILY"/>
</dbReference>
<proteinExistence type="inferred from homology"/>
<sequence>MPVGGKVVMITGCDTGFGCETAKRMSEMGFQVIAGCLTRKGVEQFSEMKNIYALILDISKEESIEDAFSLIYKKYPGGIWALINNAGITDGLTLEFTTMETYRRVFEINLFGHILVTKRALPLIKKTKGRIINMSSISGRIPSADMSAYTASKHAMIGWTKSIAGDLGKFGIKVVSIQPTFMRTPIVMEVNKNIQNTIYQAPKDTFHEYGGETFAKDYEERLKKVTAIAQDPQQVVDAYINATISQYPKEDYVVGSVTSILIFLYNVLPWHHFVVMLKKLLG</sequence>
<dbReference type="Gene3D" id="3.40.50.720">
    <property type="entry name" value="NAD(P)-binding Rossmann-like Domain"/>
    <property type="match status" value="1"/>
</dbReference>
<keyword evidence="2" id="KW-0472">Membrane</keyword>
<dbReference type="PRINTS" id="PR00081">
    <property type="entry name" value="GDHRDH"/>
</dbReference>
<evidence type="ECO:0000256" key="2">
    <source>
        <dbReference type="SAM" id="Phobius"/>
    </source>
</evidence>
<accession>A0A6B2LD07</accession>
<dbReference type="EMBL" id="GIBP01005758">
    <property type="protein sequence ID" value="NDV34727.1"/>
    <property type="molecule type" value="Transcribed_RNA"/>
</dbReference>
<keyword evidence="2" id="KW-0812">Transmembrane</keyword>
<evidence type="ECO:0000313" key="3">
    <source>
        <dbReference type="EMBL" id="NDV34727.1"/>
    </source>
</evidence>
<feature type="transmembrane region" description="Helical" evidence="2">
    <location>
        <begin position="252"/>
        <end position="277"/>
    </location>
</feature>
<keyword evidence="2" id="KW-1133">Transmembrane helix</keyword>
<dbReference type="AlphaFoldDB" id="A0A6B2LD07"/>
<dbReference type="GO" id="GO:0016491">
    <property type="term" value="F:oxidoreductase activity"/>
    <property type="evidence" value="ECO:0007669"/>
    <property type="project" value="TreeGrafter"/>
</dbReference>
<dbReference type="InterPro" id="IPR036291">
    <property type="entry name" value="NAD(P)-bd_dom_sf"/>
</dbReference>
<protein>
    <recommendedName>
        <fullName evidence="4">3-hydroxybutyrate dehydrogenase</fullName>
    </recommendedName>
</protein>
<organism evidence="3">
    <name type="scientific">Arcella intermedia</name>
    <dbReference type="NCBI Taxonomy" id="1963864"/>
    <lineage>
        <taxon>Eukaryota</taxon>
        <taxon>Amoebozoa</taxon>
        <taxon>Tubulinea</taxon>
        <taxon>Elardia</taxon>
        <taxon>Arcellinida</taxon>
        <taxon>Sphaerothecina</taxon>
        <taxon>Arcellidae</taxon>
        <taxon>Arcella</taxon>
    </lineage>
</organism>
<dbReference type="PROSITE" id="PS00061">
    <property type="entry name" value="ADH_SHORT"/>
    <property type="match status" value="1"/>
</dbReference>
<reference evidence="3" key="1">
    <citation type="journal article" date="2020" name="J. Eukaryot. Microbiol.">
        <title>De novo Sequencing, Assembly and Annotation of the Transcriptome for the Free-Living Testate Amoeba Arcella intermedia.</title>
        <authorList>
            <person name="Ribeiro G.M."/>
            <person name="Porfirio-Sousa A.L."/>
            <person name="Maurer-Alcala X.X."/>
            <person name="Katz L.A."/>
            <person name="Lahr D.J.G."/>
        </authorList>
    </citation>
    <scope>NUCLEOTIDE SEQUENCE</scope>
</reference>
<evidence type="ECO:0000256" key="1">
    <source>
        <dbReference type="RuleBase" id="RU000363"/>
    </source>
</evidence>
<dbReference type="GO" id="GO:0008202">
    <property type="term" value="P:steroid metabolic process"/>
    <property type="evidence" value="ECO:0007669"/>
    <property type="project" value="TreeGrafter"/>
</dbReference>
<dbReference type="InterPro" id="IPR002347">
    <property type="entry name" value="SDR_fam"/>
</dbReference>
<dbReference type="PANTHER" id="PTHR43313">
    <property type="entry name" value="SHORT-CHAIN DEHYDROGENASE/REDUCTASE FAMILY 9C"/>
    <property type="match status" value="1"/>
</dbReference>
<evidence type="ECO:0008006" key="4">
    <source>
        <dbReference type="Google" id="ProtNLM"/>
    </source>
</evidence>